<reference evidence="1" key="1">
    <citation type="submission" date="2019-11" db="EMBL/GenBank/DDBJ databases">
        <title>Nori genome reveals adaptations in red seaweeds to the harsh intertidal environment.</title>
        <authorList>
            <person name="Wang D."/>
            <person name="Mao Y."/>
        </authorList>
    </citation>
    <scope>NUCLEOTIDE SEQUENCE</scope>
    <source>
        <tissue evidence="1">Gametophyte</tissue>
    </source>
</reference>
<evidence type="ECO:0000313" key="2">
    <source>
        <dbReference type="Proteomes" id="UP000798662"/>
    </source>
</evidence>
<comment type="caution">
    <text evidence="1">The sequence shown here is derived from an EMBL/GenBank/DDBJ whole genome shotgun (WGS) entry which is preliminary data.</text>
</comment>
<dbReference type="EMBL" id="CM020620">
    <property type="protein sequence ID" value="KAK1869298.1"/>
    <property type="molecule type" value="Genomic_DNA"/>
</dbReference>
<name>A0ACC3CHK8_PYRYE</name>
<evidence type="ECO:0000313" key="1">
    <source>
        <dbReference type="EMBL" id="KAK1869298.1"/>
    </source>
</evidence>
<dbReference type="Proteomes" id="UP000798662">
    <property type="component" value="Chromosome 3"/>
</dbReference>
<accession>A0ACC3CHK8</accession>
<sequence>MLRPTPPAATGMSVETDDAVGAAVAGVLPLWQAHLLELLDELRSHVTLVQRGCQRFKRICVPDGEGATVDGKAGQSVLSHRGGSLEELPFGGVRLGGGLAGDCAVGAKGDADPVGALLQRLSFAVIDPSAGVRAAAATLLGALAAVAPPAVVIDNAAELSRSSSAGWWTWTPSPPPPPRWCIVGSPRGARRRHGPPGRSTYVVCVGTCIVQRSIRCYRRDTDTGDGCPAGGGGARPGDQEGRRRRLSSPFCGRRLRTRTRGVRGGIGSPPFPPGRGAAPSSIANLHAPCIAPRPCERGMSVWLSGCMAGLPAAFDSGSAQYKGGRGRGGGVVTRAGSWAGGVGRAVNVVAQRRVHAGEGTGGSPAEFSDLAEHEWQQDIGEEGGGAGGRGSGG</sequence>
<gene>
    <name evidence="1" type="ORF">I4F81_011776</name>
</gene>
<protein>
    <submittedName>
        <fullName evidence="1">Uncharacterized protein</fullName>
    </submittedName>
</protein>
<keyword evidence="2" id="KW-1185">Reference proteome</keyword>
<proteinExistence type="predicted"/>
<organism evidence="1 2">
    <name type="scientific">Pyropia yezoensis</name>
    <name type="common">Susabi-nori</name>
    <name type="synonym">Porphyra yezoensis</name>
    <dbReference type="NCBI Taxonomy" id="2788"/>
    <lineage>
        <taxon>Eukaryota</taxon>
        <taxon>Rhodophyta</taxon>
        <taxon>Bangiophyceae</taxon>
        <taxon>Bangiales</taxon>
        <taxon>Bangiaceae</taxon>
        <taxon>Pyropia</taxon>
    </lineage>
</organism>